<dbReference type="SUPFAM" id="SSF52540">
    <property type="entry name" value="P-loop containing nucleoside triphosphate hydrolases"/>
    <property type="match status" value="1"/>
</dbReference>
<sequence>MSKLQLITTNLIDTIERVAEEASEIYILTSFVMKSGVKKLLPALQKAAIRGADIYIGTGDYLHITQPDALQLLVDELPEANVRMWQSGGRSFHPKAYLFRLNDGGHIIVGSSNMSASALTSGIEWNVSAGDRELFEIALAEFEAIFYHDHTIPMNMETVKKYRERYDEFHRSHSIAAQWTEAEEESMMLEGPSDQAELIVEMKELYTYKLTPRPAQEEALAALHATMDEQYERALVVMATGLGKTYLAAFFTKRFKRVLFIAHREEILEQAKKSFLHVHRDRTAGILNGTYKEKDADMIFASIFTLNSNHHLHSFQPDDFDLIVVDEFHHAASKSYEKIRHYFTPQFFLGITATPDRMDNKDVYSICDGNVAYRIHFLEAIQKQWLAPFHYYGVYDDTDYSSVTWLGTRYDEEELLAVQMRTEMADNILQAWLEHKQTRTIGFCSSIKQADFLTRYFNGKGYKTVALHSQATAMTRPTAIEALDKGQLDIIFTVDLFNEGVDIPSVDTILFVRPTESLTVFTQQIGRGLRIADGKTHCVMIDLIGNYRNADVKMSVFDTDPSQKKKGTIPTVPENCLINFELKAIELLTEMSRKRNPRKEQLHFAYEDLKLELGRRPTYLEFHLKANADSKAIKEFHQSYPEFLHNIGELNEQEEEVFKKHANWFNEVEKTAMNKSYKMVVLKYMLERGFDHWTKPITPIETAPFFHDYLTSKEYRKRIDFSDKQGKKLWQYDEKAVTKLIVDMPMTKWSGSGNGLVTFDGERFKVGVNIEEKEKEIIFKWTKEICMYRLHRYFERKVEKTEQSNE</sequence>
<protein>
    <submittedName>
        <fullName evidence="3">DNA helicase</fullName>
    </submittedName>
</protein>
<evidence type="ECO:0000313" key="4">
    <source>
        <dbReference type="Proteomes" id="UP000186524"/>
    </source>
</evidence>
<dbReference type="Pfam" id="PF13091">
    <property type="entry name" value="PLDc_2"/>
    <property type="match status" value="1"/>
</dbReference>
<keyword evidence="4" id="KW-1185">Reference proteome</keyword>
<dbReference type="InterPro" id="IPR001650">
    <property type="entry name" value="Helicase_C-like"/>
</dbReference>
<dbReference type="InterPro" id="IPR027417">
    <property type="entry name" value="P-loop_NTPase"/>
</dbReference>
<comment type="caution">
    <text evidence="3">The sequence shown here is derived from an EMBL/GenBank/DDBJ whole genome shotgun (WGS) entry which is preliminary data.</text>
</comment>
<dbReference type="Pfam" id="PF26350">
    <property type="entry name" value="DUF8090"/>
    <property type="match status" value="1"/>
</dbReference>
<dbReference type="PROSITE" id="PS51192">
    <property type="entry name" value="HELICASE_ATP_BIND_1"/>
    <property type="match status" value="1"/>
</dbReference>
<keyword evidence="3" id="KW-0378">Hydrolase</keyword>
<dbReference type="InterPro" id="IPR050742">
    <property type="entry name" value="Helicase_Restrict-Modif_Enz"/>
</dbReference>
<dbReference type="InterPro" id="IPR006935">
    <property type="entry name" value="Helicase/UvrB_N"/>
</dbReference>
<feature type="domain" description="Helicase C-terminal" evidence="2">
    <location>
        <begin position="427"/>
        <end position="568"/>
    </location>
</feature>
<dbReference type="Pfam" id="PF00271">
    <property type="entry name" value="Helicase_C"/>
    <property type="match status" value="1"/>
</dbReference>
<dbReference type="CDD" id="cd18032">
    <property type="entry name" value="DEXHc_RE_I_III_res"/>
    <property type="match status" value="1"/>
</dbReference>
<dbReference type="SUPFAM" id="SSF56024">
    <property type="entry name" value="Phospholipase D/nuclease"/>
    <property type="match status" value="1"/>
</dbReference>
<dbReference type="GO" id="GO:0005829">
    <property type="term" value="C:cytosol"/>
    <property type="evidence" value="ECO:0007669"/>
    <property type="project" value="TreeGrafter"/>
</dbReference>
<dbReference type="PROSITE" id="PS51194">
    <property type="entry name" value="HELICASE_CTER"/>
    <property type="match status" value="1"/>
</dbReference>
<accession>A0A1Q5P6T9</accession>
<dbReference type="InterPro" id="IPR025202">
    <property type="entry name" value="PLD-like_dom"/>
</dbReference>
<evidence type="ECO:0000259" key="1">
    <source>
        <dbReference type="PROSITE" id="PS51192"/>
    </source>
</evidence>
<feature type="domain" description="Helicase ATP-binding" evidence="1">
    <location>
        <begin position="225"/>
        <end position="373"/>
    </location>
</feature>
<dbReference type="PANTHER" id="PTHR47396:SF1">
    <property type="entry name" value="ATP-DEPENDENT HELICASE IRC3-RELATED"/>
    <property type="match status" value="1"/>
</dbReference>
<dbReference type="Pfam" id="PF04851">
    <property type="entry name" value="ResIII"/>
    <property type="match status" value="1"/>
</dbReference>
<name>A0A1Q5P6T9_9BACI</name>
<dbReference type="Gene3D" id="3.30.870.10">
    <property type="entry name" value="Endonuclease Chain A"/>
    <property type="match status" value="1"/>
</dbReference>
<dbReference type="SMART" id="SM00490">
    <property type="entry name" value="HELICc"/>
    <property type="match status" value="1"/>
</dbReference>
<dbReference type="STRING" id="1714354.BLL40_00190"/>
<dbReference type="EMBL" id="MRWQ01000001">
    <property type="protein sequence ID" value="OKL37888.1"/>
    <property type="molecule type" value="Genomic_DNA"/>
</dbReference>
<dbReference type="Proteomes" id="UP000186524">
    <property type="component" value="Unassembled WGS sequence"/>
</dbReference>
<proteinExistence type="predicted"/>
<dbReference type="OrthoDB" id="9802848at2"/>
<reference evidence="3 4" key="1">
    <citation type="submission" date="2016-12" db="EMBL/GenBank/DDBJ databases">
        <title>Domibacillus sp. SAOS 44 whole genome sequencing.</title>
        <authorList>
            <person name="Verma A."/>
            <person name="Krishnamurthi S."/>
        </authorList>
    </citation>
    <scope>NUCLEOTIDE SEQUENCE [LARGE SCALE GENOMIC DNA]</scope>
    <source>
        <strain evidence="3 4">SAOS 44</strain>
    </source>
</reference>
<dbReference type="AlphaFoldDB" id="A0A1Q5P6T9"/>
<dbReference type="GO" id="GO:0004386">
    <property type="term" value="F:helicase activity"/>
    <property type="evidence" value="ECO:0007669"/>
    <property type="project" value="UniProtKB-KW"/>
</dbReference>
<dbReference type="SMART" id="SM00487">
    <property type="entry name" value="DEXDc"/>
    <property type="match status" value="1"/>
</dbReference>
<dbReference type="GO" id="GO:0003677">
    <property type="term" value="F:DNA binding"/>
    <property type="evidence" value="ECO:0007669"/>
    <property type="project" value="InterPro"/>
</dbReference>
<dbReference type="GO" id="GO:0016787">
    <property type="term" value="F:hydrolase activity"/>
    <property type="evidence" value="ECO:0007669"/>
    <property type="project" value="InterPro"/>
</dbReference>
<organism evidence="3 4">
    <name type="scientific">Domibacillus mangrovi</name>
    <dbReference type="NCBI Taxonomy" id="1714354"/>
    <lineage>
        <taxon>Bacteria</taxon>
        <taxon>Bacillati</taxon>
        <taxon>Bacillota</taxon>
        <taxon>Bacilli</taxon>
        <taxon>Bacillales</taxon>
        <taxon>Bacillaceae</taxon>
        <taxon>Domibacillus</taxon>
    </lineage>
</organism>
<dbReference type="InterPro" id="IPR058403">
    <property type="entry name" value="DUF8090"/>
</dbReference>
<dbReference type="CDD" id="cd18799">
    <property type="entry name" value="SF2_C_EcoAI-like"/>
    <property type="match status" value="1"/>
</dbReference>
<keyword evidence="3" id="KW-0347">Helicase</keyword>
<dbReference type="RefSeq" id="WP_073709901.1">
    <property type="nucleotide sequence ID" value="NZ_MRWQ01000001.1"/>
</dbReference>
<evidence type="ECO:0000313" key="3">
    <source>
        <dbReference type="EMBL" id="OKL37888.1"/>
    </source>
</evidence>
<dbReference type="InterPro" id="IPR014001">
    <property type="entry name" value="Helicase_ATP-bd"/>
</dbReference>
<evidence type="ECO:0000259" key="2">
    <source>
        <dbReference type="PROSITE" id="PS51194"/>
    </source>
</evidence>
<dbReference type="GO" id="GO:0005524">
    <property type="term" value="F:ATP binding"/>
    <property type="evidence" value="ECO:0007669"/>
    <property type="project" value="InterPro"/>
</dbReference>
<keyword evidence="3" id="KW-0547">Nucleotide-binding</keyword>
<keyword evidence="3" id="KW-0067">ATP-binding</keyword>
<dbReference type="PANTHER" id="PTHR47396">
    <property type="entry name" value="TYPE I RESTRICTION ENZYME ECOKI R PROTEIN"/>
    <property type="match status" value="1"/>
</dbReference>
<gene>
    <name evidence="3" type="ORF">BLL40_00190</name>
</gene>
<dbReference type="Gene3D" id="3.40.50.300">
    <property type="entry name" value="P-loop containing nucleotide triphosphate hydrolases"/>
    <property type="match status" value="2"/>
</dbReference>